<feature type="non-terminal residue" evidence="2">
    <location>
        <position position="43"/>
    </location>
</feature>
<protein>
    <submittedName>
        <fullName evidence="2">Uncharacterized protein</fullName>
    </submittedName>
</protein>
<dbReference type="EMBL" id="BKCJ011032126">
    <property type="protein sequence ID" value="GFC71156.1"/>
    <property type="molecule type" value="Genomic_DNA"/>
</dbReference>
<gene>
    <name evidence="2" type="ORF">Tci_843126</name>
</gene>
<reference evidence="2" key="1">
    <citation type="journal article" date="2019" name="Sci. Rep.">
        <title>Draft genome of Tanacetum cinerariifolium, the natural source of mosquito coil.</title>
        <authorList>
            <person name="Yamashiro T."/>
            <person name="Shiraishi A."/>
            <person name="Satake H."/>
            <person name="Nakayama K."/>
        </authorList>
    </citation>
    <scope>NUCLEOTIDE SEQUENCE</scope>
</reference>
<organism evidence="2">
    <name type="scientific">Tanacetum cinerariifolium</name>
    <name type="common">Dalmatian daisy</name>
    <name type="synonym">Chrysanthemum cinerariifolium</name>
    <dbReference type="NCBI Taxonomy" id="118510"/>
    <lineage>
        <taxon>Eukaryota</taxon>
        <taxon>Viridiplantae</taxon>
        <taxon>Streptophyta</taxon>
        <taxon>Embryophyta</taxon>
        <taxon>Tracheophyta</taxon>
        <taxon>Spermatophyta</taxon>
        <taxon>Magnoliopsida</taxon>
        <taxon>eudicotyledons</taxon>
        <taxon>Gunneridae</taxon>
        <taxon>Pentapetalae</taxon>
        <taxon>asterids</taxon>
        <taxon>campanulids</taxon>
        <taxon>Asterales</taxon>
        <taxon>Asteraceae</taxon>
        <taxon>Asteroideae</taxon>
        <taxon>Anthemideae</taxon>
        <taxon>Anthemidinae</taxon>
        <taxon>Tanacetum</taxon>
    </lineage>
</organism>
<feature type="compositionally biased region" description="Low complexity" evidence="1">
    <location>
        <begin position="28"/>
        <end position="37"/>
    </location>
</feature>
<feature type="compositionally biased region" description="Basic and acidic residues" evidence="1">
    <location>
        <begin position="12"/>
        <end position="21"/>
    </location>
</feature>
<evidence type="ECO:0000313" key="2">
    <source>
        <dbReference type="EMBL" id="GFC71156.1"/>
    </source>
</evidence>
<evidence type="ECO:0000256" key="1">
    <source>
        <dbReference type="SAM" id="MobiDB-lite"/>
    </source>
</evidence>
<dbReference type="AlphaFoldDB" id="A0A699QRA8"/>
<accession>A0A699QRA8</accession>
<name>A0A699QRA8_TANCI</name>
<comment type="caution">
    <text evidence="2">The sequence shown here is derived from an EMBL/GenBank/DDBJ whole genome shotgun (WGS) entry which is preliminary data.</text>
</comment>
<feature type="compositionally biased region" description="Acidic residues" evidence="1">
    <location>
        <begin position="1"/>
        <end position="11"/>
    </location>
</feature>
<proteinExistence type="predicted"/>
<feature type="region of interest" description="Disordered" evidence="1">
    <location>
        <begin position="1"/>
        <end position="43"/>
    </location>
</feature>
<sequence length="43" mass="4877">MQVIDNEEEDVHEVQRQMGRDRAKKKGATSSASSTSSNKELWL</sequence>